<feature type="region of interest" description="Disordered" evidence="1">
    <location>
        <begin position="35"/>
        <end position="148"/>
    </location>
</feature>
<keyword evidence="3" id="KW-1185">Reference proteome</keyword>
<feature type="compositionally biased region" description="Basic residues" evidence="1">
    <location>
        <begin position="119"/>
        <end position="130"/>
    </location>
</feature>
<feature type="compositionally biased region" description="Acidic residues" evidence="1">
    <location>
        <begin position="67"/>
        <end position="80"/>
    </location>
</feature>
<name>C1EFF8_MICCC</name>
<protein>
    <submittedName>
        <fullName evidence="2">Uncharacterized protein</fullName>
    </submittedName>
</protein>
<dbReference type="AlphaFoldDB" id="C1EFF8"/>
<sequence>MGGRADEDDFGNAPEPVAPAEYIRALAAYQARRGGNLGASLGGNRRHRHAGGLTSAFRGLRVRGESPSDDESGSESDGEDDRGMRVMGRATMKARSSALLEVKGGYRMGRNDENAMGRAKARGGATRRRPPPLASRSGNVVAAHSPIM</sequence>
<accession>C1EFF8</accession>
<dbReference type="Proteomes" id="UP000002009">
    <property type="component" value="Chromosome 13"/>
</dbReference>
<dbReference type="GeneID" id="8248749"/>
<dbReference type="EMBL" id="CP001331">
    <property type="protein sequence ID" value="ACO66849.1"/>
    <property type="molecule type" value="Genomic_DNA"/>
</dbReference>
<dbReference type="InParanoid" id="C1EFF8"/>
<proteinExistence type="predicted"/>
<reference evidence="2 3" key="1">
    <citation type="journal article" date="2009" name="Science">
        <title>Green evolution and dynamic adaptations revealed by genomes of the marine picoeukaryotes Micromonas.</title>
        <authorList>
            <person name="Worden A.Z."/>
            <person name="Lee J.H."/>
            <person name="Mock T."/>
            <person name="Rouze P."/>
            <person name="Simmons M.P."/>
            <person name="Aerts A.L."/>
            <person name="Allen A.E."/>
            <person name="Cuvelier M.L."/>
            <person name="Derelle E."/>
            <person name="Everett M.V."/>
            <person name="Foulon E."/>
            <person name="Grimwood J."/>
            <person name="Gundlach H."/>
            <person name="Henrissat B."/>
            <person name="Napoli C."/>
            <person name="McDonald S.M."/>
            <person name="Parker M.S."/>
            <person name="Rombauts S."/>
            <person name="Salamov A."/>
            <person name="Von Dassow P."/>
            <person name="Badger J.H."/>
            <person name="Coutinho P.M."/>
            <person name="Demir E."/>
            <person name="Dubchak I."/>
            <person name="Gentemann C."/>
            <person name="Eikrem W."/>
            <person name="Gready J.E."/>
            <person name="John U."/>
            <person name="Lanier W."/>
            <person name="Lindquist E.A."/>
            <person name="Lucas S."/>
            <person name="Mayer K.F."/>
            <person name="Moreau H."/>
            <person name="Not F."/>
            <person name="Otillar R."/>
            <person name="Panaud O."/>
            <person name="Pangilinan J."/>
            <person name="Paulsen I."/>
            <person name="Piegu B."/>
            <person name="Poliakov A."/>
            <person name="Robbens S."/>
            <person name="Schmutz J."/>
            <person name="Toulza E."/>
            <person name="Wyss T."/>
            <person name="Zelensky A."/>
            <person name="Zhou K."/>
            <person name="Armbrust E.V."/>
            <person name="Bhattacharya D."/>
            <person name="Goodenough U.W."/>
            <person name="Van de Peer Y."/>
            <person name="Grigoriev I.V."/>
        </authorList>
    </citation>
    <scope>NUCLEOTIDE SEQUENCE [LARGE SCALE GENOMIC DNA]</scope>
    <source>
        <strain evidence="3">RCC299 / NOUM17</strain>
    </source>
</reference>
<organism evidence="2 3">
    <name type="scientific">Micromonas commoda (strain RCC299 / NOUM17 / CCMP2709)</name>
    <name type="common">Picoplanktonic green alga</name>
    <dbReference type="NCBI Taxonomy" id="296587"/>
    <lineage>
        <taxon>Eukaryota</taxon>
        <taxon>Viridiplantae</taxon>
        <taxon>Chlorophyta</taxon>
        <taxon>Mamiellophyceae</taxon>
        <taxon>Mamiellales</taxon>
        <taxon>Mamiellaceae</taxon>
        <taxon>Micromonas</taxon>
    </lineage>
</organism>
<gene>
    <name evidence="2" type="ORF">MICPUN_63772</name>
</gene>
<evidence type="ECO:0000256" key="1">
    <source>
        <dbReference type="SAM" id="MobiDB-lite"/>
    </source>
</evidence>
<evidence type="ECO:0000313" key="2">
    <source>
        <dbReference type="EMBL" id="ACO66849.1"/>
    </source>
</evidence>
<dbReference type="RefSeq" id="XP_002505591.1">
    <property type="nucleotide sequence ID" value="XM_002505545.1"/>
</dbReference>
<dbReference type="KEGG" id="mis:MICPUN_63772"/>
<evidence type="ECO:0000313" key="3">
    <source>
        <dbReference type="Proteomes" id="UP000002009"/>
    </source>
</evidence>